<comment type="caution">
    <text evidence="2">The sequence shown here is derived from an EMBL/GenBank/DDBJ whole genome shotgun (WGS) entry which is preliminary data.</text>
</comment>
<feature type="transmembrane region" description="Helical" evidence="1">
    <location>
        <begin position="65"/>
        <end position="89"/>
    </location>
</feature>
<proteinExistence type="predicted"/>
<evidence type="ECO:0000313" key="3">
    <source>
        <dbReference type="Proteomes" id="UP000077519"/>
    </source>
</evidence>
<name>A0A177Y9X9_9NOCA</name>
<feature type="transmembrane region" description="Helical" evidence="1">
    <location>
        <begin position="12"/>
        <end position="33"/>
    </location>
</feature>
<dbReference type="RefSeq" id="WP_068429257.1">
    <property type="nucleotide sequence ID" value="NZ_LVHI01000024.1"/>
</dbReference>
<dbReference type="AlphaFoldDB" id="A0A177Y9X9"/>
<gene>
    <name evidence="2" type="ORF">A3K89_24550</name>
</gene>
<accession>A0A177Y9X9</accession>
<protein>
    <submittedName>
        <fullName evidence="2">Uncharacterized protein</fullName>
    </submittedName>
</protein>
<dbReference type="EMBL" id="LVHI01000024">
    <property type="protein sequence ID" value="OAK52326.1"/>
    <property type="molecule type" value="Genomic_DNA"/>
</dbReference>
<evidence type="ECO:0000256" key="1">
    <source>
        <dbReference type="SAM" id="Phobius"/>
    </source>
</evidence>
<reference evidence="2 3" key="1">
    <citation type="submission" date="2016-03" db="EMBL/GenBank/DDBJ databases">
        <title>Genome sequence of Rhodococcus kyotonensis KB10.</title>
        <authorList>
            <person name="Jeong H."/>
            <person name="Hong C.E."/>
            <person name="Jo S.H."/>
            <person name="Park J.M."/>
        </authorList>
    </citation>
    <scope>NUCLEOTIDE SEQUENCE [LARGE SCALE GENOMIC DNA]</scope>
    <source>
        <strain evidence="2 3">KB10</strain>
    </source>
</reference>
<keyword evidence="1" id="KW-0812">Transmembrane</keyword>
<organism evidence="2 3">
    <name type="scientific">Rhodococcoides kyotonense</name>
    <dbReference type="NCBI Taxonomy" id="398843"/>
    <lineage>
        <taxon>Bacteria</taxon>
        <taxon>Bacillati</taxon>
        <taxon>Actinomycetota</taxon>
        <taxon>Actinomycetes</taxon>
        <taxon>Mycobacteriales</taxon>
        <taxon>Nocardiaceae</taxon>
        <taxon>Rhodococcoides</taxon>
    </lineage>
</organism>
<evidence type="ECO:0000313" key="2">
    <source>
        <dbReference type="EMBL" id="OAK52326.1"/>
    </source>
</evidence>
<keyword evidence="1" id="KW-0472">Membrane</keyword>
<keyword evidence="1" id="KW-1133">Transmembrane helix</keyword>
<sequence>METLRHTLDSLWQVVLVGLLLGAGLPAIFAVGLKALSIGEARDDGSTTATGSSGLSAGSTTARPVVATAAAALCFAVVIVAIVAGILFIMKDFLDSTFGISVF</sequence>
<keyword evidence="3" id="KW-1185">Reference proteome</keyword>
<dbReference type="Proteomes" id="UP000077519">
    <property type="component" value="Unassembled WGS sequence"/>
</dbReference>